<organism evidence="1 2">
    <name type="scientific">Rhododendron molle</name>
    <name type="common">Chinese azalea</name>
    <name type="synonym">Azalea mollis</name>
    <dbReference type="NCBI Taxonomy" id="49168"/>
    <lineage>
        <taxon>Eukaryota</taxon>
        <taxon>Viridiplantae</taxon>
        <taxon>Streptophyta</taxon>
        <taxon>Embryophyta</taxon>
        <taxon>Tracheophyta</taxon>
        <taxon>Spermatophyta</taxon>
        <taxon>Magnoliopsida</taxon>
        <taxon>eudicotyledons</taxon>
        <taxon>Gunneridae</taxon>
        <taxon>Pentapetalae</taxon>
        <taxon>asterids</taxon>
        <taxon>Ericales</taxon>
        <taxon>Ericaceae</taxon>
        <taxon>Ericoideae</taxon>
        <taxon>Rhodoreae</taxon>
        <taxon>Rhododendron</taxon>
    </lineage>
</organism>
<proteinExistence type="predicted"/>
<dbReference type="EMBL" id="CM046388">
    <property type="protein sequence ID" value="KAI8574107.1"/>
    <property type="molecule type" value="Genomic_DNA"/>
</dbReference>
<gene>
    <name evidence="1" type="ORF">RHMOL_Rhmol01G0328800</name>
</gene>
<evidence type="ECO:0000313" key="2">
    <source>
        <dbReference type="Proteomes" id="UP001062846"/>
    </source>
</evidence>
<accession>A0ACC0QBA1</accession>
<name>A0ACC0QBA1_RHOML</name>
<reference evidence="1" key="1">
    <citation type="submission" date="2022-02" db="EMBL/GenBank/DDBJ databases">
        <title>Plant Genome Project.</title>
        <authorList>
            <person name="Zhang R.-G."/>
        </authorList>
    </citation>
    <scope>NUCLEOTIDE SEQUENCE</scope>
    <source>
        <strain evidence="1">AT1</strain>
    </source>
</reference>
<keyword evidence="2" id="KW-1185">Reference proteome</keyword>
<comment type="caution">
    <text evidence="1">The sequence shown here is derived from an EMBL/GenBank/DDBJ whole genome shotgun (WGS) entry which is preliminary data.</text>
</comment>
<sequence>MTSDRQLSVFDLLGDDGPNESLQESPKHEAHVAFAIEGLGKVETETPVHSPRQHGRMFSYSSSSPLEVARQRQSSKNFDDLLYDLELDVVSLVPIVDGNFLHEDCDITWNGSLLEIDESSSEFWNLGSHEMSDFALGGPHFEKMVTEKARGRFNISGRPQDLFPVEGSQGDAEFLHVPVEVSVAKDGENRYGKQQSGCAKVELQNDICMESNDLSSENGQSLEASESKDNCSDCKEAWDLIPEMENQKADGSTAHAEEISSFVKIGHKFDDIIDEKAYHNDVQTSLLQQFVLFNPTF</sequence>
<protein>
    <submittedName>
        <fullName evidence="1">Uncharacterized protein</fullName>
    </submittedName>
</protein>
<dbReference type="Proteomes" id="UP001062846">
    <property type="component" value="Chromosome 1"/>
</dbReference>
<evidence type="ECO:0000313" key="1">
    <source>
        <dbReference type="EMBL" id="KAI8574107.1"/>
    </source>
</evidence>